<feature type="non-terminal residue" evidence="5">
    <location>
        <position position="100"/>
    </location>
</feature>
<dbReference type="GO" id="GO:0017148">
    <property type="term" value="P:negative regulation of translation"/>
    <property type="evidence" value="ECO:0007669"/>
    <property type="project" value="TreeGrafter"/>
</dbReference>
<dbReference type="GO" id="GO:0003735">
    <property type="term" value="F:structural constituent of ribosome"/>
    <property type="evidence" value="ECO:0007669"/>
    <property type="project" value="InterPro"/>
</dbReference>
<feature type="region of interest" description="Disordered" evidence="4">
    <location>
        <begin position="79"/>
        <end position="100"/>
    </location>
</feature>
<dbReference type="InterPro" id="IPR005822">
    <property type="entry name" value="Ribosomal_uL13"/>
</dbReference>
<dbReference type="Proteomes" id="UP000011080">
    <property type="component" value="Unassembled WGS sequence"/>
</dbReference>
<gene>
    <name evidence="5" type="ORF">M91_18067</name>
</gene>
<dbReference type="GO" id="GO:0022625">
    <property type="term" value="C:cytosolic large ribosomal subunit"/>
    <property type="evidence" value="ECO:0007669"/>
    <property type="project" value="TreeGrafter"/>
</dbReference>
<dbReference type="EMBL" id="JH882249">
    <property type="protein sequence ID" value="ELR50144.1"/>
    <property type="molecule type" value="Genomic_DNA"/>
</dbReference>
<evidence type="ECO:0000256" key="3">
    <source>
        <dbReference type="ARBA" id="ARBA00023274"/>
    </source>
</evidence>
<dbReference type="PANTHER" id="PTHR11545">
    <property type="entry name" value="RIBOSOMAL PROTEIN L13"/>
    <property type="match status" value="1"/>
</dbReference>
<dbReference type="AlphaFoldDB" id="L8I3L9"/>
<keyword evidence="3" id="KW-0687">Ribonucleoprotein</keyword>
<dbReference type="GO" id="GO:0003729">
    <property type="term" value="F:mRNA binding"/>
    <property type="evidence" value="ECO:0007669"/>
    <property type="project" value="TreeGrafter"/>
</dbReference>
<dbReference type="PANTHER" id="PTHR11545:SF3">
    <property type="entry name" value="LARGE RIBOSOMAL SUBUNIT PROTEIN UL13"/>
    <property type="match status" value="1"/>
</dbReference>
<accession>L8I3L9</accession>
<protein>
    <submittedName>
        <fullName evidence="5">60S ribosomal protein L13a</fullName>
    </submittedName>
</protein>
<name>L8I3L9_9CETA</name>
<sequence length="100" mass="11714">MLLHKTKQGQDALDHLKMFAGILPPYDKKKQMVVAVALKVLCLKPTQKFAYLCHPAHEVGWKYQVVTVTLEEKRKEKATIHHQKKQLMRPWKQAEKNIQK</sequence>
<dbReference type="InterPro" id="IPR036899">
    <property type="entry name" value="Ribosomal_uL13_sf"/>
</dbReference>
<evidence type="ECO:0000313" key="6">
    <source>
        <dbReference type="Proteomes" id="UP000011080"/>
    </source>
</evidence>
<dbReference type="GO" id="GO:0006412">
    <property type="term" value="P:translation"/>
    <property type="evidence" value="ECO:0007669"/>
    <property type="project" value="InterPro"/>
</dbReference>
<proteinExistence type="inferred from homology"/>
<organism evidence="5 6">
    <name type="scientific">Bos mutus</name>
    <name type="common">wild yak</name>
    <dbReference type="NCBI Taxonomy" id="72004"/>
    <lineage>
        <taxon>Eukaryota</taxon>
        <taxon>Metazoa</taxon>
        <taxon>Chordata</taxon>
        <taxon>Craniata</taxon>
        <taxon>Vertebrata</taxon>
        <taxon>Euteleostomi</taxon>
        <taxon>Mammalia</taxon>
        <taxon>Eutheria</taxon>
        <taxon>Laurasiatheria</taxon>
        <taxon>Artiodactyla</taxon>
        <taxon>Ruminantia</taxon>
        <taxon>Pecora</taxon>
        <taxon>Bovidae</taxon>
        <taxon>Bovinae</taxon>
        <taxon>Bos</taxon>
    </lineage>
</organism>
<evidence type="ECO:0000256" key="2">
    <source>
        <dbReference type="ARBA" id="ARBA00022980"/>
    </source>
</evidence>
<evidence type="ECO:0000313" key="5">
    <source>
        <dbReference type="EMBL" id="ELR50144.1"/>
    </source>
</evidence>
<comment type="similarity">
    <text evidence="1">Belongs to the universal ribosomal protein uL13 family.</text>
</comment>
<evidence type="ECO:0000256" key="1">
    <source>
        <dbReference type="ARBA" id="ARBA00006227"/>
    </source>
</evidence>
<evidence type="ECO:0000256" key="4">
    <source>
        <dbReference type="SAM" id="MobiDB-lite"/>
    </source>
</evidence>
<dbReference type="Gene3D" id="6.10.250.3250">
    <property type="match status" value="1"/>
</dbReference>
<reference evidence="5 6" key="1">
    <citation type="journal article" date="2012" name="Nat. Genet.">
        <title>The yak genome and adaptation to life at high altitude.</title>
        <authorList>
            <person name="Qiu Q."/>
            <person name="Zhang G."/>
            <person name="Ma T."/>
            <person name="Qian W."/>
            <person name="Wang J."/>
            <person name="Ye Z."/>
            <person name="Cao C."/>
            <person name="Hu Q."/>
            <person name="Kim J."/>
            <person name="Larkin D.M."/>
            <person name="Auvil L."/>
            <person name="Capitanu B."/>
            <person name="Ma J."/>
            <person name="Lewin H.A."/>
            <person name="Qian X."/>
            <person name="Lang Y."/>
            <person name="Zhou R."/>
            <person name="Wang L."/>
            <person name="Wang K."/>
            <person name="Xia J."/>
            <person name="Liao S."/>
            <person name="Pan S."/>
            <person name="Lu X."/>
            <person name="Hou H."/>
            <person name="Wang Y."/>
            <person name="Zang X."/>
            <person name="Yin Y."/>
            <person name="Ma H."/>
            <person name="Zhang J."/>
            <person name="Wang Z."/>
            <person name="Zhang Y."/>
            <person name="Zhang D."/>
            <person name="Yonezawa T."/>
            <person name="Hasegawa M."/>
            <person name="Zhong Y."/>
            <person name="Liu W."/>
            <person name="Zhang Y."/>
            <person name="Huang Z."/>
            <person name="Zhang S."/>
            <person name="Long R."/>
            <person name="Yang H."/>
            <person name="Wang J."/>
            <person name="Lenstra J.A."/>
            <person name="Cooper D.N."/>
            <person name="Wu Y."/>
            <person name="Wang J."/>
            <person name="Shi P."/>
            <person name="Wang J."/>
            <person name="Liu J."/>
        </authorList>
    </citation>
    <scope>NUCLEOTIDE SEQUENCE [LARGE SCALE GENOMIC DNA]</scope>
    <source>
        <strain evidence="6">yakQH1</strain>
    </source>
</reference>
<dbReference type="SUPFAM" id="SSF52161">
    <property type="entry name" value="Ribosomal protein L13"/>
    <property type="match status" value="1"/>
</dbReference>
<dbReference type="Gene3D" id="3.90.1180.10">
    <property type="entry name" value="Ribosomal protein L13"/>
    <property type="match status" value="1"/>
</dbReference>
<keyword evidence="2 5" id="KW-0689">Ribosomal protein</keyword>